<sequence>MDGALYLLSSDCLEVDTTLFIEQVSWNYRTRSYTRSGDVKSVQYRDIGGLRAKLTLLWLPETICEEHSETPVLWLNILQVQMLGFEPPAAHPRLAHL</sequence>
<evidence type="ECO:0000313" key="2">
    <source>
        <dbReference type="Proteomes" id="UP000538666"/>
    </source>
</evidence>
<keyword evidence="2" id="KW-1185">Reference proteome</keyword>
<dbReference type="AlphaFoldDB" id="A0A841JQ74"/>
<evidence type="ECO:0000313" key="1">
    <source>
        <dbReference type="EMBL" id="MBB6143300.1"/>
    </source>
</evidence>
<reference evidence="1 2" key="1">
    <citation type="submission" date="2020-08" db="EMBL/GenBank/DDBJ databases">
        <title>Genomic Encyclopedia of Type Strains, Phase IV (KMG-IV): sequencing the most valuable type-strain genomes for metagenomic binning, comparative biology and taxonomic classification.</title>
        <authorList>
            <person name="Goeker M."/>
        </authorList>
    </citation>
    <scope>NUCLEOTIDE SEQUENCE [LARGE SCALE GENOMIC DNA]</scope>
    <source>
        <strain evidence="1 2">DSM 103733</strain>
    </source>
</reference>
<dbReference type="Proteomes" id="UP000538666">
    <property type="component" value="Unassembled WGS sequence"/>
</dbReference>
<organism evidence="1 2">
    <name type="scientific">Silvibacterium bohemicum</name>
    <dbReference type="NCBI Taxonomy" id="1577686"/>
    <lineage>
        <taxon>Bacteria</taxon>
        <taxon>Pseudomonadati</taxon>
        <taxon>Acidobacteriota</taxon>
        <taxon>Terriglobia</taxon>
        <taxon>Terriglobales</taxon>
        <taxon>Acidobacteriaceae</taxon>
        <taxon>Silvibacterium</taxon>
    </lineage>
</organism>
<gene>
    <name evidence="1" type="ORF">HNQ77_001244</name>
</gene>
<dbReference type="EMBL" id="JACHEK010000002">
    <property type="protein sequence ID" value="MBB6143300.1"/>
    <property type="molecule type" value="Genomic_DNA"/>
</dbReference>
<accession>A0A841JQ74</accession>
<name>A0A841JQ74_9BACT</name>
<proteinExistence type="predicted"/>
<comment type="caution">
    <text evidence="1">The sequence shown here is derived from an EMBL/GenBank/DDBJ whole genome shotgun (WGS) entry which is preliminary data.</text>
</comment>
<protein>
    <submittedName>
        <fullName evidence="1">Uncharacterized protein</fullName>
    </submittedName>
</protein>